<dbReference type="PANTHER" id="PTHR38460:SF1">
    <property type="entry name" value="TAUTOMERASE YOLI-RELATED"/>
    <property type="match status" value="1"/>
</dbReference>
<name>A0ABT7J9V9_9ACTN</name>
<dbReference type="Gene3D" id="3.30.429.10">
    <property type="entry name" value="Macrophage Migration Inhibitory Factor"/>
    <property type="match status" value="1"/>
</dbReference>
<accession>A0ABT7J9V9</accession>
<gene>
    <name evidence="1" type="ORF">QNN03_35105</name>
</gene>
<dbReference type="Proteomes" id="UP001241926">
    <property type="component" value="Unassembled WGS sequence"/>
</dbReference>
<evidence type="ECO:0000313" key="1">
    <source>
        <dbReference type="EMBL" id="MDL2081669.1"/>
    </source>
</evidence>
<sequence length="118" mass="13191">MRGRSCRRCTRLLDEGTEGFAEARHSHVGDTVHAASPGRRLGFERSPTSAVIVHIFTQRGRSTEVKQLVHKTLAERLAAVGVNGKNLFVRYFENRPDDWSFADGRAQYVEGDLPVPGR</sequence>
<dbReference type="SUPFAM" id="SSF55331">
    <property type="entry name" value="Tautomerase/MIF"/>
    <property type="match status" value="1"/>
</dbReference>
<keyword evidence="2" id="KW-1185">Reference proteome</keyword>
<proteinExistence type="predicted"/>
<comment type="caution">
    <text evidence="1">The sequence shown here is derived from an EMBL/GenBank/DDBJ whole genome shotgun (WGS) entry which is preliminary data.</text>
</comment>
<dbReference type="EMBL" id="JASJUS010000054">
    <property type="protein sequence ID" value="MDL2081669.1"/>
    <property type="molecule type" value="Genomic_DNA"/>
</dbReference>
<dbReference type="InterPro" id="IPR037479">
    <property type="entry name" value="Tauto_MSAD"/>
</dbReference>
<protein>
    <submittedName>
        <fullName evidence="1">Tautomerase family protein</fullName>
    </submittedName>
</protein>
<organism evidence="1 2">
    <name type="scientific">Streptomyces fuscus</name>
    <dbReference type="NCBI Taxonomy" id="3048495"/>
    <lineage>
        <taxon>Bacteria</taxon>
        <taxon>Bacillati</taxon>
        <taxon>Actinomycetota</taxon>
        <taxon>Actinomycetes</taxon>
        <taxon>Kitasatosporales</taxon>
        <taxon>Streptomycetaceae</taxon>
        <taxon>Streptomyces</taxon>
    </lineage>
</organism>
<dbReference type="PANTHER" id="PTHR38460">
    <property type="entry name" value="TAUTOMERASE YOLI-RELATED"/>
    <property type="match status" value="1"/>
</dbReference>
<dbReference type="InterPro" id="IPR014347">
    <property type="entry name" value="Tautomerase/MIF_sf"/>
</dbReference>
<dbReference type="Pfam" id="PF14552">
    <property type="entry name" value="Tautomerase_2"/>
    <property type="match status" value="1"/>
</dbReference>
<evidence type="ECO:0000313" key="2">
    <source>
        <dbReference type="Proteomes" id="UP001241926"/>
    </source>
</evidence>
<reference evidence="1 2" key="1">
    <citation type="submission" date="2023-05" db="EMBL/GenBank/DDBJ databases">
        <title>Streptomyces fuscus sp. nov., a brown-black pigment producing actinomyces isolated from dry sand of Sea duck farm.</title>
        <authorList>
            <person name="Xie J."/>
            <person name="Shen N."/>
        </authorList>
    </citation>
    <scope>NUCLEOTIDE SEQUENCE [LARGE SCALE GENOMIC DNA]</scope>
    <source>
        <strain evidence="1 2">GXMU-J15</strain>
    </source>
</reference>
<dbReference type="RefSeq" id="WP_250749980.1">
    <property type="nucleotide sequence ID" value="NZ_JASJUS010000054.1"/>
</dbReference>